<protein>
    <submittedName>
        <fullName evidence="1">Mobile element protein</fullName>
    </submittedName>
</protein>
<name>A0A1B9F2M9_9BACT</name>
<proteinExistence type="predicted"/>
<dbReference type="Proteomes" id="UP000093080">
    <property type="component" value="Unassembled WGS sequence"/>
</dbReference>
<evidence type="ECO:0000313" key="1">
    <source>
        <dbReference type="EMBL" id="OCC14182.1"/>
    </source>
</evidence>
<dbReference type="AlphaFoldDB" id="A0A1B9F2M9"/>
<sequence>MLDFLNHLEKAFPQSWRRSIQGVLSLGQSFDPDVLNKACERAIVFGAISYRSVKRICENGLYVSSDTRGSTVTGSGFANDLSIYDRLAGGEGPWK</sequence>
<comment type="caution">
    <text evidence="1">The sequence shown here is derived from an EMBL/GenBank/DDBJ whole genome shotgun (WGS) entry which is preliminary data.</text>
</comment>
<evidence type="ECO:0000313" key="2">
    <source>
        <dbReference type="Proteomes" id="UP000093080"/>
    </source>
</evidence>
<reference evidence="1 2" key="1">
    <citation type="submission" date="2016-06" db="EMBL/GenBank/DDBJ databases">
        <title>Respiratory ammonification of nitrate coupled to the oxidation of elemental sulfur in deep-sea autotrophic thermophilic bacteria.</title>
        <authorList>
            <person name="Slobodkina G.B."/>
            <person name="Mardanov A.V."/>
            <person name="Ravin N.V."/>
            <person name="Frolova A.A."/>
            <person name="Viryasiv M.B."/>
            <person name="Chernyh N.A."/>
            <person name="Bonch-Osmolovskaya E.A."/>
            <person name="Slobodkin A.I."/>
        </authorList>
    </citation>
    <scope>NUCLEOTIDE SEQUENCE [LARGE SCALE GENOMIC DNA]</scope>
    <source>
        <strain evidence="1 2">S69</strain>
    </source>
</reference>
<dbReference type="EMBL" id="MAGO01000017">
    <property type="protein sequence ID" value="OCC14182.1"/>
    <property type="molecule type" value="Genomic_DNA"/>
</dbReference>
<dbReference type="STRING" id="1156395.DBT_2387"/>
<gene>
    <name evidence="1" type="ORF">DBT_2387</name>
</gene>
<accession>A0A1B9F2M9</accession>
<organism evidence="1 2">
    <name type="scientific">Dissulfuribacter thermophilus</name>
    <dbReference type="NCBI Taxonomy" id="1156395"/>
    <lineage>
        <taxon>Bacteria</taxon>
        <taxon>Pseudomonadati</taxon>
        <taxon>Thermodesulfobacteriota</taxon>
        <taxon>Dissulfuribacteria</taxon>
        <taxon>Dissulfuribacterales</taxon>
        <taxon>Dissulfuribacteraceae</taxon>
        <taxon>Dissulfuribacter</taxon>
    </lineage>
</organism>
<keyword evidence="2" id="KW-1185">Reference proteome</keyword>